<dbReference type="PANTHER" id="PTHR46091:SF3">
    <property type="entry name" value="AMINE OXIDASE DOMAIN-CONTAINING PROTEIN"/>
    <property type="match status" value="1"/>
</dbReference>
<keyword evidence="3" id="KW-0274">FAD</keyword>
<dbReference type="RefSeq" id="WP_264793641.1">
    <property type="nucleotide sequence ID" value="NZ_AP026868.1"/>
</dbReference>
<protein>
    <submittedName>
        <fullName evidence="7">NAD(P)/FAD-dependent oxidoreductase</fullName>
    </submittedName>
</protein>
<keyword evidence="8" id="KW-1185">Reference proteome</keyword>
<dbReference type="Proteomes" id="UP001060919">
    <property type="component" value="Plasmid pAUEa"/>
</dbReference>
<gene>
    <name evidence="7" type="ORF">AsAng_0063530</name>
</gene>
<dbReference type="InterPro" id="IPR052206">
    <property type="entry name" value="Retinol_saturase"/>
</dbReference>
<proteinExistence type="predicted"/>
<name>A0A915YLS6_9BACT</name>
<dbReference type="Pfam" id="PF01593">
    <property type="entry name" value="Amino_oxidase"/>
    <property type="match status" value="1"/>
</dbReference>
<feature type="domain" description="Amine oxidase" evidence="6">
    <location>
        <begin position="14"/>
        <end position="314"/>
    </location>
</feature>
<reference evidence="7" key="1">
    <citation type="submission" date="2022-09" db="EMBL/GenBank/DDBJ databases">
        <title>Aureispira anguillicida sp. nov., isolated from Leptocephalus of Japanese eel Anguilla japonica.</title>
        <authorList>
            <person name="Yuasa K."/>
            <person name="Mekata T."/>
            <person name="Ikunari K."/>
        </authorList>
    </citation>
    <scope>NUCLEOTIDE SEQUENCE</scope>
    <source>
        <strain evidence="7">EL160426</strain>
        <plasmid evidence="7">pAUEa</plasmid>
    </source>
</reference>
<keyword evidence="2" id="KW-0732">Signal</keyword>
<dbReference type="SUPFAM" id="SSF51905">
    <property type="entry name" value="FAD/NAD(P)-binding domain"/>
    <property type="match status" value="1"/>
</dbReference>
<evidence type="ECO:0000259" key="6">
    <source>
        <dbReference type="Pfam" id="PF01593"/>
    </source>
</evidence>
<dbReference type="GO" id="GO:0016491">
    <property type="term" value="F:oxidoreductase activity"/>
    <property type="evidence" value="ECO:0007669"/>
    <property type="project" value="InterPro"/>
</dbReference>
<keyword evidence="7" id="KW-0614">Plasmid</keyword>
<evidence type="ECO:0000313" key="8">
    <source>
        <dbReference type="Proteomes" id="UP001060919"/>
    </source>
</evidence>
<dbReference type="AlphaFoldDB" id="A0A915YLS6"/>
<organism evidence="7 8">
    <name type="scientific">Aureispira anguillae</name>
    <dbReference type="NCBI Taxonomy" id="2864201"/>
    <lineage>
        <taxon>Bacteria</taxon>
        <taxon>Pseudomonadati</taxon>
        <taxon>Bacteroidota</taxon>
        <taxon>Saprospiria</taxon>
        <taxon>Saprospirales</taxon>
        <taxon>Saprospiraceae</taxon>
        <taxon>Aureispira</taxon>
    </lineage>
</organism>
<evidence type="ECO:0000256" key="2">
    <source>
        <dbReference type="ARBA" id="ARBA00022729"/>
    </source>
</evidence>
<evidence type="ECO:0000256" key="1">
    <source>
        <dbReference type="ARBA" id="ARBA00022630"/>
    </source>
</evidence>
<keyword evidence="4" id="KW-0521">NADP</keyword>
<keyword evidence="5" id="KW-0520">NAD</keyword>
<dbReference type="Gene3D" id="3.50.50.60">
    <property type="entry name" value="FAD/NAD(P)-binding domain"/>
    <property type="match status" value="2"/>
</dbReference>
<evidence type="ECO:0000256" key="4">
    <source>
        <dbReference type="ARBA" id="ARBA00022857"/>
    </source>
</evidence>
<dbReference type="InterPro" id="IPR002937">
    <property type="entry name" value="Amino_oxidase"/>
</dbReference>
<dbReference type="EMBL" id="AP026868">
    <property type="protein sequence ID" value="BDS15569.1"/>
    <property type="molecule type" value="Genomic_DNA"/>
</dbReference>
<evidence type="ECO:0000313" key="7">
    <source>
        <dbReference type="EMBL" id="BDS15569.1"/>
    </source>
</evidence>
<geneLocation type="plasmid" evidence="7 8">
    <name>pAUEa</name>
</geneLocation>
<evidence type="ECO:0000256" key="3">
    <source>
        <dbReference type="ARBA" id="ARBA00022827"/>
    </source>
</evidence>
<keyword evidence="1" id="KW-0285">Flavoprotein</keyword>
<dbReference type="KEGG" id="aup:AsAng_0063530"/>
<dbReference type="PANTHER" id="PTHR46091">
    <property type="entry name" value="BLR7054 PROTEIN"/>
    <property type="match status" value="1"/>
</dbReference>
<dbReference type="InterPro" id="IPR036188">
    <property type="entry name" value="FAD/NAD-bd_sf"/>
</dbReference>
<accession>A0A915YLS6</accession>
<evidence type="ECO:0000256" key="5">
    <source>
        <dbReference type="ARBA" id="ARBA00023027"/>
    </source>
</evidence>
<sequence length="507" mass="57179">MEKKYDITIIGSGLSGLICGYILSKEGYKVCILEKNKQFGGCLQTFVRDRCIFDVGVHYIGGLAEGQSLNQYFKYLGIMDDLKLQRMDMDAFDVISFEGNPTAYKMAQGHERFIDSLSEQFPTERIAIKNYNKAIQDICKQFPLYHLEVDKAYPTNFEHLMINAKDKIASLTSNPTLQAVLAGNNILYAGRGSATPFYLHAMVLNSYIESAWRCVDGGSQIARLLVKNIRANGGDIFKRKEVDQFVFDGAKIKAVRLTTGEEITTKEVISSAHPTQLSRFVRGQNGHLRKAYLNRINNIKATPSVFSAHYTLKPNTVKYINRNHYHNKTTAMWDAIDYNQKNWPSTYLALTPNVSKNSIYADSFAAMCYMDYQEVQQWGNTFNTVSNEQSRGEDYEAFKQEKAAALLEQLYKQFPQLKGNISNTYVSTPLSFRDYIGCPTGSLYGFERNYKDPMRTALAVQTRIPNLSLTGQNVNVHGILGVTVSGILACLKFTDRKKLLTDIVSAT</sequence>